<dbReference type="Gene3D" id="1.25.50.20">
    <property type="match status" value="1"/>
</dbReference>
<dbReference type="SUPFAM" id="SSF55486">
    <property type="entry name" value="Metalloproteases ('zincins'), catalytic domain"/>
    <property type="match status" value="1"/>
</dbReference>
<dbReference type="CDD" id="cd09601">
    <property type="entry name" value="M1_APN-Q_like"/>
    <property type="match status" value="1"/>
</dbReference>
<dbReference type="GO" id="GO:0005615">
    <property type="term" value="C:extracellular space"/>
    <property type="evidence" value="ECO:0007669"/>
    <property type="project" value="TreeGrafter"/>
</dbReference>
<dbReference type="FunFam" id="2.60.40.1910:FF:000005">
    <property type="entry name" value="Aminopeptidase"/>
    <property type="match status" value="1"/>
</dbReference>
<evidence type="ECO:0000256" key="8">
    <source>
        <dbReference type="ARBA" id="ARBA00022723"/>
    </source>
</evidence>
<dbReference type="InterPro" id="IPR027268">
    <property type="entry name" value="Peptidase_M4/M1_CTD_sf"/>
</dbReference>
<evidence type="ECO:0000256" key="6">
    <source>
        <dbReference type="ARBA" id="ARBA00022670"/>
    </source>
</evidence>
<dbReference type="InterPro" id="IPR050344">
    <property type="entry name" value="Peptidase_M1_aminopeptidases"/>
</dbReference>
<dbReference type="Pfam" id="PF11838">
    <property type="entry name" value="ERAP1_C"/>
    <property type="match status" value="1"/>
</dbReference>
<dbReference type="GO" id="GO:0005886">
    <property type="term" value="C:plasma membrane"/>
    <property type="evidence" value="ECO:0007669"/>
    <property type="project" value="UniProtKB-SubCell"/>
</dbReference>
<evidence type="ECO:0000256" key="10">
    <source>
        <dbReference type="ARBA" id="ARBA00022833"/>
    </source>
</evidence>
<feature type="site" description="Transition state stabilizer" evidence="19">
    <location>
        <position position="485"/>
    </location>
</feature>
<accession>A0AAE0QVN5</accession>
<evidence type="ECO:0000313" key="25">
    <source>
        <dbReference type="Proteomes" id="UP001274896"/>
    </source>
</evidence>
<evidence type="ECO:0000256" key="11">
    <source>
        <dbReference type="ARBA" id="ARBA00022968"/>
    </source>
</evidence>
<comment type="caution">
    <text evidence="24">The sequence shown here is derived from an EMBL/GenBank/DDBJ whole genome shotgun (WGS) entry which is preliminary data.</text>
</comment>
<evidence type="ECO:0000256" key="17">
    <source>
        <dbReference type="PIRSR" id="PIRSR634016-1"/>
    </source>
</evidence>
<evidence type="ECO:0000256" key="9">
    <source>
        <dbReference type="ARBA" id="ARBA00022801"/>
    </source>
</evidence>
<evidence type="ECO:0000259" key="23">
    <source>
        <dbReference type="Pfam" id="PF17900"/>
    </source>
</evidence>
<feature type="binding site" evidence="18">
    <location>
        <position position="419"/>
    </location>
    <ligand>
        <name>Zn(2+)</name>
        <dbReference type="ChEBI" id="CHEBI:29105"/>
        <note>catalytic</note>
    </ligand>
</feature>
<feature type="domain" description="ERAP1-like C-terminal" evidence="22">
    <location>
        <begin position="628"/>
        <end position="953"/>
    </location>
</feature>
<dbReference type="AlphaFoldDB" id="A0AAE0QVN5"/>
<keyword evidence="16" id="KW-0325">Glycoprotein</keyword>
<dbReference type="Pfam" id="PF01433">
    <property type="entry name" value="Peptidase_M1"/>
    <property type="match status" value="1"/>
</dbReference>
<keyword evidence="12 20" id="KW-1133">Transmembrane helix</keyword>
<dbReference type="InterPro" id="IPR042097">
    <property type="entry name" value="Aminopeptidase_N-like_N_sf"/>
</dbReference>
<dbReference type="InterPro" id="IPR001930">
    <property type="entry name" value="Peptidase_M1"/>
</dbReference>
<dbReference type="PANTHER" id="PTHR11533">
    <property type="entry name" value="PROTEASE M1 ZINC METALLOPROTEASE"/>
    <property type="match status" value="1"/>
</dbReference>
<dbReference type="Pfam" id="PF17900">
    <property type="entry name" value="Peptidase_M1_N"/>
    <property type="match status" value="1"/>
</dbReference>
<comment type="cofactor">
    <cofactor evidence="18 20">
        <name>Zn(2+)</name>
        <dbReference type="ChEBI" id="CHEBI:29105"/>
    </cofactor>
    <text evidence="18 20">Binds 1 zinc ion per subunit.</text>
</comment>
<dbReference type="GO" id="GO:0043171">
    <property type="term" value="P:peptide catabolic process"/>
    <property type="evidence" value="ECO:0007669"/>
    <property type="project" value="TreeGrafter"/>
</dbReference>
<dbReference type="InterPro" id="IPR014782">
    <property type="entry name" value="Peptidase_M1_dom"/>
</dbReference>
<dbReference type="SUPFAM" id="SSF63737">
    <property type="entry name" value="Leukotriene A4 hydrolase N-terminal domain"/>
    <property type="match status" value="1"/>
</dbReference>
<evidence type="ECO:0000256" key="15">
    <source>
        <dbReference type="ARBA" id="ARBA00023157"/>
    </source>
</evidence>
<evidence type="ECO:0000256" key="2">
    <source>
        <dbReference type="ARBA" id="ARBA00010136"/>
    </source>
</evidence>
<keyword evidence="8 18" id="KW-0479">Metal-binding</keyword>
<reference evidence="24" key="1">
    <citation type="submission" date="2023-06" db="EMBL/GenBank/DDBJ databases">
        <title>Male Hemibagrus guttatus genome.</title>
        <authorList>
            <person name="Bian C."/>
        </authorList>
    </citation>
    <scope>NUCLEOTIDE SEQUENCE</scope>
    <source>
        <strain evidence="24">Male_cb2023</strain>
        <tissue evidence="24">Muscle</tissue>
    </source>
</reference>
<evidence type="ECO:0000256" key="4">
    <source>
        <dbReference type="ARBA" id="ARBA00022438"/>
    </source>
</evidence>
<dbReference type="GO" id="GO:0070006">
    <property type="term" value="F:metalloaminopeptidase activity"/>
    <property type="evidence" value="ECO:0007669"/>
    <property type="project" value="TreeGrafter"/>
</dbReference>
<keyword evidence="7 20" id="KW-0812">Transmembrane</keyword>
<keyword evidence="13 20" id="KW-0482">Metalloprotease</keyword>
<proteinExistence type="inferred from homology"/>
<dbReference type="InterPro" id="IPR034016">
    <property type="entry name" value="M1_APN-typ"/>
</dbReference>
<dbReference type="EMBL" id="JAUCMX010000010">
    <property type="protein sequence ID" value="KAK3533713.1"/>
    <property type="molecule type" value="Genomic_DNA"/>
</dbReference>
<dbReference type="FunFam" id="1.10.390.10:FF:000016">
    <property type="entry name" value="Glutamyl aminopeptidase"/>
    <property type="match status" value="1"/>
</dbReference>
<dbReference type="GO" id="GO:0008270">
    <property type="term" value="F:zinc ion binding"/>
    <property type="evidence" value="ECO:0007669"/>
    <property type="project" value="UniProtKB-UniRule"/>
</dbReference>
<protein>
    <recommendedName>
        <fullName evidence="20">Aminopeptidase</fullName>
        <ecNumber evidence="20">3.4.11.-</ecNumber>
    </recommendedName>
</protein>
<evidence type="ECO:0000256" key="7">
    <source>
        <dbReference type="ARBA" id="ARBA00022692"/>
    </source>
</evidence>
<name>A0AAE0QVN5_9TELE</name>
<keyword evidence="15" id="KW-1015">Disulfide bond</keyword>
<dbReference type="Gene3D" id="2.60.40.1910">
    <property type="match status" value="1"/>
</dbReference>
<feature type="binding site" evidence="18">
    <location>
        <position position="396"/>
    </location>
    <ligand>
        <name>Zn(2+)</name>
        <dbReference type="ChEBI" id="CHEBI:29105"/>
        <note>catalytic</note>
    </ligand>
</feature>
<keyword evidence="14 20" id="KW-0472">Membrane</keyword>
<evidence type="ECO:0000256" key="12">
    <source>
        <dbReference type="ARBA" id="ARBA00022989"/>
    </source>
</evidence>
<dbReference type="FunFam" id="2.60.40.1730:FF:000001">
    <property type="entry name" value="Leucyl-cystinyl aminopeptidase"/>
    <property type="match status" value="1"/>
</dbReference>
<evidence type="ECO:0000256" key="1">
    <source>
        <dbReference type="ARBA" id="ARBA00004401"/>
    </source>
</evidence>
<dbReference type="GO" id="GO:0005737">
    <property type="term" value="C:cytoplasm"/>
    <property type="evidence" value="ECO:0007669"/>
    <property type="project" value="TreeGrafter"/>
</dbReference>
<keyword evidence="4 20" id="KW-0031">Aminopeptidase</keyword>
<feature type="non-terminal residue" evidence="24">
    <location>
        <position position="976"/>
    </location>
</feature>
<dbReference type="GO" id="GO:0042277">
    <property type="term" value="F:peptide binding"/>
    <property type="evidence" value="ECO:0007669"/>
    <property type="project" value="TreeGrafter"/>
</dbReference>
<dbReference type="EC" id="3.4.11.-" evidence="20"/>
<keyword evidence="11" id="KW-0735">Signal-anchor</keyword>
<dbReference type="FunFam" id="1.25.50.20:FF:000012">
    <property type="entry name" value="Aminopeptidase N"/>
    <property type="match status" value="1"/>
</dbReference>
<evidence type="ECO:0000259" key="22">
    <source>
        <dbReference type="Pfam" id="PF11838"/>
    </source>
</evidence>
<evidence type="ECO:0000256" key="16">
    <source>
        <dbReference type="ARBA" id="ARBA00023180"/>
    </source>
</evidence>
<dbReference type="PRINTS" id="PR00756">
    <property type="entry name" value="ALADIPTASE"/>
</dbReference>
<evidence type="ECO:0000256" key="20">
    <source>
        <dbReference type="RuleBase" id="RU364040"/>
    </source>
</evidence>
<evidence type="ECO:0000259" key="21">
    <source>
        <dbReference type="Pfam" id="PF01433"/>
    </source>
</evidence>
<organism evidence="24 25">
    <name type="scientific">Hemibagrus guttatus</name>
    <dbReference type="NCBI Taxonomy" id="175788"/>
    <lineage>
        <taxon>Eukaryota</taxon>
        <taxon>Metazoa</taxon>
        <taxon>Chordata</taxon>
        <taxon>Craniata</taxon>
        <taxon>Vertebrata</taxon>
        <taxon>Euteleostomi</taxon>
        <taxon>Actinopterygii</taxon>
        <taxon>Neopterygii</taxon>
        <taxon>Teleostei</taxon>
        <taxon>Ostariophysi</taxon>
        <taxon>Siluriformes</taxon>
        <taxon>Bagridae</taxon>
        <taxon>Hemibagrus</taxon>
    </lineage>
</organism>
<comment type="subcellular location">
    <subcellularLocation>
        <location evidence="1">Cell membrane</location>
        <topology evidence="1">Single-pass type II membrane protein</topology>
    </subcellularLocation>
</comment>
<feature type="binding site" evidence="18">
    <location>
        <position position="400"/>
    </location>
    <ligand>
        <name>Zn(2+)</name>
        <dbReference type="ChEBI" id="CHEBI:29105"/>
        <note>catalytic</note>
    </ligand>
</feature>
<feature type="transmembrane region" description="Helical" evidence="20">
    <location>
        <begin position="26"/>
        <end position="48"/>
    </location>
</feature>
<evidence type="ECO:0000256" key="5">
    <source>
        <dbReference type="ARBA" id="ARBA00022475"/>
    </source>
</evidence>
<feature type="domain" description="Peptidase M1 membrane alanine aminopeptidase" evidence="21">
    <location>
        <begin position="324"/>
        <end position="552"/>
    </location>
</feature>
<comment type="similarity">
    <text evidence="2 20">Belongs to the peptidase M1 family.</text>
</comment>
<feature type="domain" description="Aminopeptidase N-like N-terminal" evidence="23">
    <location>
        <begin position="89"/>
        <end position="286"/>
    </location>
</feature>
<evidence type="ECO:0000313" key="24">
    <source>
        <dbReference type="EMBL" id="KAK3533713.1"/>
    </source>
</evidence>
<dbReference type="GO" id="GO:0006508">
    <property type="term" value="P:proteolysis"/>
    <property type="evidence" value="ECO:0007669"/>
    <property type="project" value="UniProtKB-KW"/>
</dbReference>
<evidence type="ECO:0000256" key="13">
    <source>
        <dbReference type="ARBA" id="ARBA00023049"/>
    </source>
</evidence>
<comment type="subunit">
    <text evidence="3">Homodimer.</text>
</comment>
<keyword evidence="9 20" id="KW-0378">Hydrolase</keyword>
<gene>
    <name evidence="24" type="ORF">QTP70_023969</name>
</gene>
<keyword evidence="25" id="KW-1185">Reference proteome</keyword>
<keyword evidence="5" id="KW-1003">Cell membrane</keyword>
<dbReference type="InterPro" id="IPR024571">
    <property type="entry name" value="ERAP1-like_C_dom"/>
</dbReference>
<evidence type="ECO:0000256" key="19">
    <source>
        <dbReference type="PIRSR" id="PIRSR634016-4"/>
    </source>
</evidence>
<feature type="active site" description="Proton acceptor" evidence="17">
    <location>
        <position position="397"/>
    </location>
</feature>
<evidence type="ECO:0000256" key="18">
    <source>
        <dbReference type="PIRSR" id="PIRSR634016-3"/>
    </source>
</evidence>
<evidence type="ECO:0000256" key="3">
    <source>
        <dbReference type="ARBA" id="ARBA00011738"/>
    </source>
</evidence>
<keyword evidence="6 20" id="KW-0645">Protease</keyword>
<dbReference type="Gene3D" id="1.10.390.10">
    <property type="entry name" value="Neutral Protease Domain 2"/>
    <property type="match status" value="1"/>
</dbReference>
<dbReference type="InterPro" id="IPR045357">
    <property type="entry name" value="Aminopeptidase_N-like_N"/>
</dbReference>
<keyword evidence="10 18" id="KW-0862">Zinc</keyword>
<dbReference type="PANTHER" id="PTHR11533:SF300">
    <property type="entry name" value="AMINOPEPTIDASE"/>
    <property type="match status" value="1"/>
</dbReference>
<sequence>NLLVNVKSRRSNNATMGKGYYMSKPLAIIAALLAALAVITIIALSIVYSKEKAKNELKFNNGTMGPVPPTKPPSNELWDKYRLPDTISPLYYNTTLWPQLTMDSQGMYIFTGESGVAFTCVKETDLILIHCHKLNLTLFEGRHVKLMGMHNTKAPAIRKTWFQEETQYLVIQLKGTLKPQMVYWLYTEFRGELADDLEGFYRSEYEEGGAKKVLAITQMQATSARKAFPCFDEPAMKAIFHITLIHYPGTVALSNSRDLGPESLKMKGQDVIRTRFEPTKRMSTYLVAFIVCEFTYTSKQKDNMNVLVRIWARKNAIAEGQGDYALRITQPILEFFEKYYNTSYPLSKSDQIALPDFNAGAMENWGLITYRETALLFDPQTSASGNKQRIVMVVAHELAHMWFGNLVTLKWWNDLWLNEGFASYVEYLGADYAEPTWNMKDQIILYDIYRAFAVDSLVSSHPLSCKKEEVNTPSEITQMFDTISYSKGAAVLRMLSQFLTEPIFAKGLSTYLKQFAFGSTTYSDLWGHLQKAADKTPRLKLPHSINDIMNRWILQMGFPVITIDTQTGNVSQKHFLLEPDSVVERPSEFNYEWFIPIKWMKRGVEQEQLWLLQKSAMHKSLKAGNGEWVLANLNVSGYYRVNYDLENWERLLNQLITDHQKIPVINRAQILDDAFTLARASIININLALRMTKYLSMEREYIPWEAALRSLSSSFDVFERNEVYGPMQAYLRKQVKPLFDHFSSVTANWTTVPAGHTDQFTQIIALSLACNTGVQGCRDLTKHWFRQWMQDPEHNRIHPNLRSTVYCSAVAAGGVEEWDFCWKMFKKATVAAEAVKLRAALSCTKQPWLLNRFLEYTLDPEKIRKQDATSAIGSIANNVIGQPLAWDFVRGRWEYLFKVYGMGSFGISRLISDVTAKLCTPFELHQLKQFQKDNADVGFGSASQALQQAIEKTTARIKWLAENKEPVLKWFLSETE</sequence>
<evidence type="ECO:0000256" key="14">
    <source>
        <dbReference type="ARBA" id="ARBA00023136"/>
    </source>
</evidence>
<dbReference type="Gene3D" id="2.60.40.1730">
    <property type="entry name" value="tricorn interacting facor f3 domain"/>
    <property type="match status" value="1"/>
</dbReference>
<dbReference type="Proteomes" id="UP001274896">
    <property type="component" value="Unassembled WGS sequence"/>
</dbReference>